<dbReference type="Pfam" id="PF01406">
    <property type="entry name" value="tRNA-synt_1e"/>
    <property type="match status" value="1"/>
</dbReference>
<dbReference type="Ensembl" id="ENSCPBT00000008993.1">
    <property type="protein sequence ID" value="ENSCPBP00000007448.1"/>
    <property type="gene ID" value="ENSCPBG00000005880.1"/>
</dbReference>
<dbReference type="InterPro" id="IPR015803">
    <property type="entry name" value="Cys-tRNA-ligase"/>
</dbReference>
<evidence type="ECO:0000256" key="13">
    <source>
        <dbReference type="ARBA" id="ARBA00045476"/>
    </source>
</evidence>
<dbReference type="SUPFAM" id="SSF47323">
    <property type="entry name" value="Anticodon-binding domain of a subclass of class I aminoacyl-tRNA synthetases"/>
    <property type="match status" value="1"/>
</dbReference>
<dbReference type="Proteomes" id="UP000694380">
    <property type="component" value="Chromosome 8"/>
</dbReference>
<dbReference type="NCBIfam" id="TIGR00435">
    <property type="entry name" value="cysS"/>
    <property type="match status" value="1"/>
</dbReference>
<dbReference type="InterPro" id="IPR009080">
    <property type="entry name" value="tRNAsynth_Ia_anticodon-bd"/>
</dbReference>
<keyword evidence="10" id="KW-0030">Aminoacyl-tRNA synthetase</keyword>
<keyword evidence="6" id="KW-0547">Nucleotide-binding</keyword>
<feature type="region of interest" description="Disordered" evidence="19">
    <location>
        <begin position="88"/>
        <end position="122"/>
    </location>
</feature>
<evidence type="ECO:0000256" key="8">
    <source>
        <dbReference type="ARBA" id="ARBA00022840"/>
    </source>
</evidence>
<comment type="catalytic activity">
    <reaction evidence="18">
        <text>tRNA(Cys) + L-cysteine + ATP = L-cysteinyl-tRNA(Cys) + AMP + diphosphate</text>
        <dbReference type="Rhea" id="RHEA:17773"/>
        <dbReference type="Rhea" id="RHEA-COMP:9661"/>
        <dbReference type="Rhea" id="RHEA-COMP:9679"/>
        <dbReference type="ChEBI" id="CHEBI:30616"/>
        <dbReference type="ChEBI" id="CHEBI:33019"/>
        <dbReference type="ChEBI" id="CHEBI:35235"/>
        <dbReference type="ChEBI" id="CHEBI:78442"/>
        <dbReference type="ChEBI" id="CHEBI:78517"/>
        <dbReference type="ChEBI" id="CHEBI:456215"/>
        <dbReference type="EC" id="6.1.1.16"/>
    </reaction>
    <physiologicalReaction direction="right-to-left" evidence="18">
        <dbReference type="Rhea" id="RHEA:17775"/>
    </physiologicalReaction>
</comment>
<organism evidence="21 22">
    <name type="scientific">Chrysemys picta bellii</name>
    <name type="common">Western painted turtle</name>
    <name type="synonym">Emys bellii</name>
    <dbReference type="NCBI Taxonomy" id="8478"/>
    <lineage>
        <taxon>Eukaryota</taxon>
        <taxon>Metazoa</taxon>
        <taxon>Chordata</taxon>
        <taxon>Craniata</taxon>
        <taxon>Vertebrata</taxon>
        <taxon>Euteleostomi</taxon>
        <taxon>Archelosauria</taxon>
        <taxon>Testudinata</taxon>
        <taxon>Testudines</taxon>
        <taxon>Cryptodira</taxon>
        <taxon>Durocryptodira</taxon>
        <taxon>Testudinoidea</taxon>
        <taxon>Emydidae</taxon>
        <taxon>Chrysemys</taxon>
    </lineage>
</organism>
<evidence type="ECO:0000256" key="18">
    <source>
        <dbReference type="ARBA" id="ARBA00049046"/>
    </source>
</evidence>
<dbReference type="SUPFAM" id="SSF52374">
    <property type="entry name" value="Nucleotidylyl transferase"/>
    <property type="match status" value="1"/>
</dbReference>
<comment type="function">
    <text evidence="13">In addition to its role as an aminoacyl-tRNA synthetase, has also cysteine persulfide synthase activity. Produces reactive persulfide species such as cysteine persulfide (CysSSH) from substrate cysteine and mediate direct incorporation of CysSSH into proteins during translations, resulting in protein persulfides and polysulfides. CysSSHs behave as potent antioxidants and cellular protectants.</text>
</comment>
<evidence type="ECO:0000256" key="16">
    <source>
        <dbReference type="ARBA" id="ARBA00047731"/>
    </source>
</evidence>
<evidence type="ECO:0000256" key="4">
    <source>
        <dbReference type="ARBA" id="ARBA00022598"/>
    </source>
</evidence>
<dbReference type="GO" id="GO:0046872">
    <property type="term" value="F:metal ion binding"/>
    <property type="evidence" value="ECO:0007669"/>
    <property type="project" value="UniProtKB-KW"/>
</dbReference>
<accession>A0A8C3FHJ0</accession>
<dbReference type="GeneTree" id="ENSGT00390000006347"/>
<reference evidence="21" key="3">
    <citation type="submission" date="2025-09" db="UniProtKB">
        <authorList>
            <consortium name="Ensembl"/>
        </authorList>
    </citation>
    <scope>IDENTIFICATION</scope>
</reference>
<evidence type="ECO:0000256" key="11">
    <source>
        <dbReference type="ARBA" id="ARBA00031499"/>
    </source>
</evidence>
<dbReference type="InterPro" id="IPR024909">
    <property type="entry name" value="Cys-tRNA/MSH_ligase"/>
</dbReference>
<dbReference type="GO" id="GO:0004817">
    <property type="term" value="F:cysteine-tRNA ligase activity"/>
    <property type="evidence" value="ECO:0007669"/>
    <property type="project" value="UniProtKB-EC"/>
</dbReference>
<keyword evidence="22" id="KW-1185">Reference proteome</keyword>
<evidence type="ECO:0000256" key="15">
    <source>
        <dbReference type="ARBA" id="ARBA00047548"/>
    </source>
</evidence>
<evidence type="ECO:0000256" key="5">
    <source>
        <dbReference type="ARBA" id="ARBA00022723"/>
    </source>
</evidence>
<dbReference type="AlphaFoldDB" id="A0A8C3FHJ0"/>
<keyword evidence="8" id="KW-0067">ATP-binding</keyword>
<evidence type="ECO:0000256" key="19">
    <source>
        <dbReference type="SAM" id="MobiDB-lite"/>
    </source>
</evidence>
<evidence type="ECO:0000313" key="22">
    <source>
        <dbReference type="Proteomes" id="UP000694380"/>
    </source>
</evidence>
<reference evidence="21" key="2">
    <citation type="submission" date="2025-08" db="UniProtKB">
        <authorList>
            <consortium name="Ensembl"/>
        </authorList>
    </citation>
    <scope>IDENTIFICATION</scope>
</reference>
<proteinExistence type="inferred from homology"/>
<protein>
    <recommendedName>
        <fullName evidence="3">cysteine--tRNA ligase</fullName>
        <ecNumber evidence="3">6.1.1.16</ecNumber>
    </recommendedName>
    <alternativeName>
        <fullName evidence="11">Cysteinyl-tRNA synthetase</fullName>
    </alternativeName>
</protein>
<comment type="catalytic activity">
    <reaction evidence="17">
        <text>S-sulfanyl-L-cysteine + tRNA(Cys) + ATP = (S)-sulfanyl-L-cysteinyl-tRNA(Cys) + AMP + diphosphate</text>
        <dbReference type="Rhea" id="RHEA:78647"/>
        <dbReference type="Rhea" id="RHEA-COMP:9661"/>
        <dbReference type="Rhea" id="RHEA-COMP:19119"/>
        <dbReference type="ChEBI" id="CHEBI:30616"/>
        <dbReference type="ChEBI" id="CHEBI:33019"/>
        <dbReference type="ChEBI" id="CHEBI:58591"/>
        <dbReference type="ChEBI" id="CHEBI:78442"/>
        <dbReference type="ChEBI" id="CHEBI:229520"/>
        <dbReference type="ChEBI" id="CHEBI:456215"/>
    </reaction>
    <physiologicalReaction direction="left-to-right" evidence="17">
        <dbReference type="Rhea" id="RHEA:78648"/>
    </physiologicalReaction>
</comment>
<keyword evidence="4" id="KW-0436">Ligase</keyword>
<name>A0A8C3FHJ0_CHRPI</name>
<comment type="cofactor">
    <cofactor evidence="1">
        <name>Zn(2+)</name>
        <dbReference type="ChEBI" id="CHEBI:29105"/>
    </cofactor>
</comment>
<dbReference type="HAMAP" id="MF_00041">
    <property type="entry name" value="Cys_tRNA_synth"/>
    <property type="match status" value="1"/>
</dbReference>
<keyword evidence="5" id="KW-0479">Metal-binding</keyword>
<evidence type="ECO:0000256" key="1">
    <source>
        <dbReference type="ARBA" id="ARBA00001947"/>
    </source>
</evidence>
<dbReference type="OMA" id="NCYINIQ"/>
<sequence length="793" mass="87834">MLNFKEVSRLQAKVRAAKFFLPQGQISRSLPVLCFYDHKSDPSLSFLCPGGYGPCSEEALGAGSFPCSPVEGERTRCRCSTNCIQRQGPGRPGWVPRAALPESARGGAGAGPEPQAPPLPAARAVATPLPPCPLHRRSGCCSYTRRRLCRGYSSASSRAVPAHAPGEREPLCPLSRSLQLGVPRAELSPPRGWWRGASMLQGRLAAASRCLRSGSRGDLPVAAGRWAGAEAGLVRSRASPPRCCSSVGRKWIKPTGRDTGIQTYNSLSRSKEPLILANAGVATWYSCGPTVYDHAHLGHACSYVRFDIIRRIITKVFGNEVVMVMGITDIDDKIIKRANEMNISPLALARVYEEDFKQDMAALKVLPPTVYMRVTENIPQIISFIERIMASGHAYATSKGNVYFDVKSRGERYGKLTSVYPDVQEEMVDRDKRHVKDFALWKAAKPQEHYWASPWGKGRPGWHIECSTISSTVFGSQLDIHTGGIDLAFPHHENEIAQCEVYHQCEQWGNYFLHSGHLLIKGNQEKMSKSLKNYITIKDFLTKNSADEFRMFCLRSKYRSAIEFGDDSMNDAKNLLQAISSFISDANAYMKGQLVCDPIKEDVLWEILANTKANVKAAFADDFDTSRAVAAIMDLIHHGNRQLKAVTKEGGSPRSPVVYGTMLSYIEDFFNTVGISLGDRQVVPENKNSATLSSVIDELVSFRVKVRNYALAMPGATAAAQVEEGTILAKETRQEEKETRRQLLLEREPLLQACDNLRRDLAAFGINVKDRGTTSTWEVVDQRREEQRPETSS</sequence>
<keyword evidence="7" id="KW-0862">Zinc</keyword>
<reference evidence="21" key="1">
    <citation type="journal article" date="2015" name="Genome Biol. Evol.">
        <title>Physical Mapping and Refinement of the Painted Turtle Genome (Chrysemys picta) Inform Amniote Genome Evolution and Challenge Turtle-Bird Chromosomal Conservation.</title>
        <authorList>
            <person name="Badenhorst D."/>
            <person name="Hillier L.W."/>
            <person name="Literman R."/>
            <person name="Montiel E.E."/>
            <person name="Radhakrishnan S."/>
            <person name="Shen Y."/>
            <person name="Minx P."/>
            <person name="Janes D.E."/>
            <person name="Warren W.C."/>
            <person name="Edwards S.V."/>
            <person name="Valenzuela N."/>
        </authorList>
    </citation>
    <scope>NUCLEOTIDE SEQUENCE [LARGE SCALE GENOMIC DNA]</scope>
</reference>
<comment type="catalytic activity">
    <reaction evidence="14">
        <text>S-disulfanyl-L-cysteine + tRNA(Cys) + ATP = (S)-disulfanyl-L-cysteinyl-tRNA(Cys) + AMP + diphosphate</text>
        <dbReference type="Rhea" id="RHEA:78651"/>
        <dbReference type="Rhea" id="RHEA-COMP:9661"/>
        <dbReference type="Rhea" id="RHEA-COMP:19120"/>
        <dbReference type="ChEBI" id="CHEBI:30616"/>
        <dbReference type="ChEBI" id="CHEBI:33019"/>
        <dbReference type="ChEBI" id="CHEBI:78442"/>
        <dbReference type="ChEBI" id="CHEBI:229465"/>
        <dbReference type="ChEBI" id="CHEBI:229521"/>
        <dbReference type="ChEBI" id="CHEBI:456215"/>
    </reaction>
    <physiologicalReaction direction="left-to-right" evidence="14">
        <dbReference type="Rhea" id="RHEA:78652"/>
    </physiologicalReaction>
</comment>
<dbReference type="GO" id="GO:0005524">
    <property type="term" value="F:ATP binding"/>
    <property type="evidence" value="ECO:0007669"/>
    <property type="project" value="UniProtKB-KW"/>
</dbReference>
<dbReference type="PANTHER" id="PTHR10890">
    <property type="entry name" value="CYSTEINYL-TRNA SYNTHETASE"/>
    <property type="match status" value="1"/>
</dbReference>
<evidence type="ECO:0000256" key="12">
    <source>
        <dbReference type="ARBA" id="ARBA00043868"/>
    </source>
</evidence>
<comment type="function">
    <text evidence="12">Mitochondrial cysteine-specific aminoacyl-tRNA synthetase that catalyzes the ATP-dependent ligation of cysteine to tRNA(Cys).</text>
</comment>
<evidence type="ECO:0000256" key="9">
    <source>
        <dbReference type="ARBA" id="ARBA00022917"/>
    </source>
</evidence>
<evidence type="ECO:0000256" key="17">
    <source>
        <dbReference type="ARBA" id="ARBA00048609"/>
    </source>
</evidence>
<dbReference type="GO" id="GO:0006423">
    <property type="term" value="P:cysteinyl-tRNA aminoacylation"/>
    <property type="evidence" value="ECO:0007669"/>
    <property type="project" value="Ensembl"/>
</dbReference>
<dbReference type="InterPro" id="IPR014729">
    <property type="entry name" value="Rossmann-like_a/b/a_fold"/>
</dbReference>
<evidence type="ECO:0000256" key="3">
    <source>
        <dbReference type="ARBA" id="ARBA00012832"/>
    </source>
</evidence>
<comment type="similarity">
    <text evidence="2">Belongs to the class-I aminoacyl-tRNA synthetase family.</text>
</comment>
<dbReference type="PANTHER" id="PTHR10890:SF27">
    <property type="entry name" value="CYSTEINE--TRNA LIGASE, MITOCHONDRIAL-RELATED"/>
    <property type="match status" value="1"/>
</dbReference>
<dbReference type="GO" id="GO:0005739">
    <property type="term" value="C:mitochondrion"/>
    <property type="evidence" value="ECO:0007669"/>
    <property type="project" value="Ensembl"/>
</dbReference>
<dbReference type="CDD" id="cd00672">
    <property type="entry name" value="CysRS_core"/>
    <property type="match status" value="1"/>
</dbReference>
<feature type="domain" description="tRNA synthetases class I catalytic" evidence="20">
    <location>
        <begin position="280"/>
        <end position="573"/>
    </location>
</feature>
<evidence type="ECO:0000256" key="6">
    <source>
        <dbReference type="ARBA" id="ARBA00022741"/>
    </source>
</evidence>
<evidence type="ECO:0000256" key="14">
    <source>
        <dbReference type="ARBA" id="ARBA00047499"/>
    </source>
</evidence>
<dbReference type="PRINTS" id="PR00983">
    <property type="entry name" value="TRNASYNTHCYS"/>
</dbReference>
<evidence type="ECO:0000256" key="7">
    <source>
        <dbReference type="ARBA" id="ARBA00022833"/>
    </source>
</evidence>
<keyword evidence="9" id="KW-0648">Protein biosynthesis</keyword>
<dbReference type="FunFam" id="3.40.50.620:FF:000027">
    <property type="entry name" value="Cysteine--tRNA ligase, cytoplasmic"/>
    <property type="match status" value="1"/>
</dbReference>
<evidence type="ECO:0000313" key="21">
    <source>
        <dbReference type="Ensembl" id="ENSCPBP00000007448.1"/>
    </source>
</evidence>
<dbReference type="InterPro" id="IPR032678">
    <property type="entry name" value="tRNA-synt_1_cat_dom"/>
</dbReference>
<dbReference type="Gene3D" id="3.40.50.620">
    <property type="entry name" value="HUPs"/>
    <property type="match status" value="1"/>
</dbReference>
<evidence type="ECO:0000256" key="2">
    <source>
        <dbReference type="ARBA" id="ARBA00005594"/>
    </source>
</evidence>
<comment type="catalytic activity">
    <reaction evidence="16">
        <text>S-sulfanyl-L-cysteine + L-cysteine = S-disulfanyl-L-cysteine + L-alanine</text>
        <dbReference type="Rhea" id="RHEA:78627"/>
        <dbReference type="ChEBI" id="CHEBI:35235"/>
        <dbReference type="ChEBI" id="CHEBI:57972"/>
        <dbReference type="ChEBI" id="CHEBI:58591"/>
        <dbReference type="ChEBI" id="CHEBI:229465"/>
    </reaction>
    <physiologicalReaction direction="left-to-right" evidence="16">
        <dbReference type="Rhea" id="RHEA:78628"/>
    </physiologicalReaction>
</comment>
<evidence type="ECO:0000256" key="10">
    <source>
        <dbReference type="ARBA" id="ARBA00023146"/>
    </source>
</evidence>
<dbReference type="Gene3D" id="1.20.120.1910">
    <property type="entry name" value="Cysteine-tRNA ligase, C-terminal anti-codon recognition domain"/>
    <property type="match status" value="1"/>
</dbReference>
<comment type="catalytic activity">
    <reaction evidence="15">
        <text>2 L-cysteine = S-sulfanyl-L-cysteine + L-alanine</text>
        <dbReference type="Rhea" id="RHEA:78543"/>
        <dbReference type="ChEBI" id="CHEBI:35235"/>
        <dbReference type="ChEBI" id="CHEBI:57972"/>
        <dbReference type="ChEBI" id="CHEBI:58591"/>
    </reaction>
    <physiologicalReaction direction="left-to-right" evidence="15">
        <dbReference type="Rhea" id="RHEA:78544"/>
    </physiologicalReaction>
</comment>
<evidence type="ECO:0000259" key="20">
    <source>
        <dbReference type="Pfam" id="PF01406"/>
    </source>
</evidence>
<dbReference type="EC" id="6.1.1.16" evidence="3"/>
<gene>
    <name evidence="21" type="primary">CARS2</name>
</gene>